<name>A0AAI9ID68_9BURK</name>
<comment type="caution">
    <text evidence="1">The sequence shown here is derived from an EMBL/GenBank/DDBJ whole genome shotgun (WGS) entry which is preliminary data.</text>
</comment>
<reference evidence="1 2" key="1">
    <citation type="journal article" date="2013" name="Front. Microbiol.">
        <title>The genome of the endophytic bacterium H. frisingense GSF30(T) identifies diverse strategies in the Herbaspirillum genus to interact with plants.</title>
        <authorList>
            <person name="Straub D."/>
            <person name="Rothballer M."/>
            <person name="Hartmann A."/>
            <person name="Ludewig U."/>
        </authorList>
    </citation>
    <scope>NUCLEOTIDE SEQUENCE [LARGE SCALE GENOMIC DNA]</scope>
    <source>
        <strain evidence="1 2">GSF30</strain>
    </source>
</reference>
<protein>
    <submittedName>
        <fullName evidence="1">Uncharacterized protein</fullName>
    </submittedName>
</protein>
<sequence>MLKEIVGRYALVIREIGKKADQGQIVGDLIRVQVRKCLIEMHAAGAEAADIRAIFDNLEKHPLEDCTSADHRFSKLLTTMKLHVEFLLFIEDHELAPSSPKKGNSSFGFH</sequence>
<organism evidence="1 2">
    <name type="scientific">Herbaspirillum frisingense GSF30</name>
    <dbReference type="NCBI Taxonomy" id="864073"/>
    <lineage>
        <taxon>Bacteria</taxon>
        <taxon>Pseudomonadati</taxon>
        <taxon>Pseudomonadota</taxon>
        <taxon>Betaproteobacteria</taxon>
        <taxon>Burkholderiales</taxon>
        <taxon>Oxalobacteraceae</taxon>
        <taxon>Herbaspirillum</taxon>
    </lineage>
</organism>
<evidence type="ECO:0000313" key="1">
    <source>
        <dbReference type="EMBL" id="EOA03963.1"/>
    </source>
</evidence>
<accession>A0AAI9ID68</accession>
<dbReference type="Proteomes" id="UP000006772">
    <property type="component" value="Unassembled WGS sequence"/>
</dbReference>
<dbReference type="EMBL" id="AEEC02000020">
    <property type="protein sequence ID" value="EOA03963.1"/>
    <property type="molecule type" value="Genomic_DNA"/>
</dbReference>
<proteinExistence type="predicted"/>
<gene>
    <name evidence="1" type="ORF">HFRIS_014829</name>
</gene>
<dbReference type="AlphaFoldDB" id="A0AAI9ID68"/>
<evidence type="ECO:0000313" key="2">
    <source>
        <dbReference type="Proteomes" id="UP000006772"/>
    </source>
</evidence>